<evidence type="ECO:0000256" key="1">
    <source>
        <dbReference type="SAM" id="MobiDB-lite"/>
    </source>
</evidence>
<protein>
    <submittedName>
        <fullName evidence="3">E3 SUMO-protein ligase ZBED1</fullName>
    </submittedName>
</protein>
<dbReference type="GO" id="GO:0046983">
    <property type="term" value="F:protein dimerization activity"/>
    <property type="evidence" value="ECO:0007669"/>
    <property type="project" value="InterPro"/>
</dbReference>
<proteinExistence type="predicted"/>
<dbReference type="GO" id="GO:0005634">
    <property type="term" value="C:nucleus"/>
    <property type="evidence" value="ECO:0007669"/>
    <property type="project" value="TreeGrafter"/>
</dbReference>
<keyword evidence="4" id="KW-1185">Reference proteome</keyword>
<evidence type="ECO:0000313" key="4">
    <source>
        <dbReference type="Proteomes" id="UP001219518"/>
    </source>
</evidence>
<dbReference type="Proteomes" id="UP001219518">
    <property type="component" value="Unassembled WGS sequence"/>
</dbReference>
<gene>
    <name evidence="3" type="ORF">KUF71_000685</name>
</gene>
<organism evidence="3 4">
    <name type="scientific">Frankliniella fusca</name>
    <dbReference type="NCBI Taxonomy" id="407009"/>
    <lineage>
        <taxon>Eukaryota</taxon>
        <taxon>Metazoa</taxon>
        <taxon>Ecdysozoa</taxon>
        <taxon>Arthropoda</taxon>
        <taxon>Hexapoda</taxon>
        <taxon>Insecta</taxon>
        <taxon>Pterygota</taxon>
        <taxon>Neoptera</taxon>
        <taxon>Paraneoptera</taxon>
        <taxon>Thysanoptera</taxon>
        <taxon>Terebrantia</taxon>
        <taxon>Thripoidea</taxon>
        <taxon>Thripidae</taxon>
        <taxon>Frankliniella</taxon>
    </lineage>
</organism>
<reference evidence="3" key="2">
    <citation type="journal article" date="2023" name="BMC Genomics">
        <title>Pest status, molecular evolution, and epigenetic factors derived from the genome assembly of Frankliniella fusca, a thysanopteran phytovirus vector.</title>
        <authorList>
            <person name="Catto M.A."/>
            <person name="Labadie P.E."/>
            <person name="Jacobson A.L."/>
            <person name="Kennedy G.G."/>
            <person name="Srinivasan R."/>
            <person name="Hunt B.G."/>
        </authorList>
    </citation>
    <scope>NUCLEOTIDE SEQUENCE</scope>
    <source>
        <strain evidence="3">PL_HMW_Pooled</strain>
    </source>
</reference>
<evidence type="ECO:0000313" key="3">
    <source>
        <dbReference type="EMBL" id="KAK3910107.1"/>
    </source>
</evidence>
<dbReference type="GO" id="GO:0016874">
    <property type="term" value="F:ligase activity"/>
    <property type="evidence" value="ECO:0007669"/>
    <property type="project" value="UniProtKB-KW"/>
</dbReference>
<reference evidence="3" key="1">
    <citation type="submission" date="2021-07" db="EMBL/GenBank/DDBJ databases">
        <authorList>
            <person name="Catto M.A."/>
            <person name="Jacobson A."/>
            <person name="Kennedy G."/>
            <person name="Labadie P."/>
            <person name="Hunt B.G."/>
            <person name="Srinivasan R."/>
        </authorList>
    </citation>
    <scope>NUCLEOTIDE SEQUENCE</scope>
    <source>
        <strain evidence="3">PL_HMW_Pooled</strain>
        <tissue evidence="3">Head</tissue>
    </source>
</reference>
<dbReference type="InterPro" id="IPR008906">
    <property type="entry name" value="HATC_C_dom"/>
</dbReference>
<dbReference type="InterPro" id="IPR052717">
    <property type="entry name" value="Vacuolar_transposase_reg"/>
</dbReference>
<dbReference type="SUPFAM" id="SSF53098">
    <property type="entry name" value="Ribonuclease H-like"/>
    <property type="match status" value="1"/>
</dbReference>
<feature type="domain" description="HAT C-terminal dimerisation" evidence="2">
    <location>
        <begin position="220"/>
        <end position="298"/>
    </location>
</feature>
<accession>A0AAE1GVQ4</accession>
<dbReference type="PANTHER" id="PTHR46169:SF17">
    <property type="entry name" value="HAT C-TERMINAL DIMERISATION DOMAIN-CONTAINING PROTEIN"/>
    <property type="match status" value="1"/>
</dbReference>
<dbReference type="Pfam" id="PF05699">
    <property type="entry name" value="Dimer_Tnp_hAT"/>
    <property type="match status" value="1"/>
</dbReference>
<dbReference type="EMBL" id="JAHWGI010000147">
    <property type="protein sequence ID" value="KAK3910107.1"/>
    <property type="molecule type" value="Genomic_DNA"/>
</dbReference>
<comment type="caution">
    <text evidence="3">The sequence shown here is derived from an EMBL/GenBank/DDBJ whole genome shotgun (WGS) entry which is preliminary data.</text>
</comment>
<evidence type="ECO:0000259" key="2">
    <source>
        <dbReference type="Pfam" id="PF05699"/>
    </source>
</evidence>
<feature type="region of interest" description="Disordered" evidence="1">
    <location>
        <begin position="186"/>
        <end position="209"/>
    </location>
</feature>
<dbReference type="InterPro" id="IPR012337">
    <property type="entry name" value="RNaseH-like_sf"/>
</dbReference>
<keyword evidence="3" id="KW-0436">Ligase</keyword>
<name>A0AAE1GVQ4_9NEOP</name>
<sequence length="311" mass="35796">MGPQVNWWDLKYTPGTLSSRLGPQVILWDLKYTNGNTSELVGPEIHPWDLKYTSGILTEHIYNALEERRELGWLKHVQKDKLQMFVDLLTPFKVESVKLQADNIPTLQLVCLSKAILKRHCSKPSEDELISVLKQRMLKQIDRVFELDMLHMIASFLWPSSRKLLMLSEEERVQVHSEIRSVYLQGEPPVEGNQPAKRPRRSSDESAFLEDDDEQVAGDEIEVYLKEPKHEDSDLLEWWRNRKDRFPQLAALASKILIIPATSASAEREFSEAGHVYREKRLSLKPSTTSTILFENSNADLIAELPQTPTP</sequence>
<dbReference type="GO" id="GO:0006357">
    <property type="term" value="P:regulation of transcription by RNA polymerase II"/>
    <property type="evidence" value="ECO:0007669"/>
    <property type="project" value="TreeGrafter"/>
</dbReference>
<dbReference type="PANTHER" id="PTHR46169">
    <property type="entry name" value="DNA REPLICATION-RELATED ELEMENT FACTOR, ISOFORM A"/>
    <property type="match status" value="1"/>
</dbReference>
<dbReference type="AlphaFoldDB" id="A0AAE1GVQ4"/>